<evidence type="ECO:0000313" key="3">
    <source>
        <dbReference type="EMBL" id="SHI60603.1"/>
    </source>
</evidence>
<proteinExistence type="predicted"/>
<evidence type="ECO:0000313" key="4">
    <source>
        <dbReference type="Proteomes" id="UP000324781"/>
    </source>
</evidence>
<keyword evidence="4" id="KW-1185">Reference proteome</keyword>
<evidence type="ECO:0000259" key="2">
    <source>
        <dbReference type="Pfam" id="PF00326"/>
    </source>
</evidence>
<dbReference type="RefSeq" id="WP_149677798.1">
    <property type="nucleotide sequence ID" value="NZ_DAONMB010000068.1"/>
</dbReference>
<dbReference type="Pfam" id="PF00326">
    <property type="entry name" value="Peptidase_S9"/>
    <property type="match status" value="1"/>
</dbReference>
<evidence type="ECO:0000256" key="1">
    <source>
        <dbReference type="ARBA" id="ARBA00022801"/>
    </source>
</evidence>
<name>A0A1M6CI71_9FIRM</name>
<sequence>MQKAVEIQSRNLTLRGMLHVPDHVSGKVPLVCMFHGFTGTRVEPHFIFVRLSRQLEKAGIASVRFDFGGSGESDGDFRDMTLLTELEDAKAILDYARTLPFADAERIGVMGFSMGGTVASLLAGDRKEDVAALCLWAPAGNMGERILQDKKPEEIQAFRSRGWWDIGGLILGVDFLETALKLDVFQRSAPYDKRVLLVHGDKDQTVPLAVSERYLELYGSQADLHIVSGADHIFNRNDWVEEVLDYTVGFFSGELLDGKVQE</sequence>
<dbReference type="OrthoDB" id="9780269at2"/>
<protein>
    <recommendedName>
        <fullName evidence="2">Peptidase S9 prolyl oligopeptidase catalytic domain-containing protein</fullName>
    </recommendedName>
</protein>
<gene>
    <name evidence="3" type="ORF">SAMN05444373_100528</name>
</gene>
<dbReference type="InterPro" id="IPR050261">
    <property type="entry name" value="FrsA_esterase"/>
</dbReference>
<dbReference type="AlphaFoldDB" id="A0A1M6CI71"/>
<dbReference type="PANTHER" id="PTHR22946:SF9">
    <property type="entry name" value="POLYKETIDE TRANSFERASE AF380"/>
    <property type="match status" value="1"/>
</dbReference>
<feature type="domain" description="Peptidase S9 prolyl oligopeptidase catalytic" evidence="2">
    <location>
        <begin position="56"/>
        <end position="248"/>
    </location>
</feature>
<dbReference type="GO" id="GO:0008236">
    <property type="term" value="F:serine-type peptidase activity"/>
    <property type="evidence" value="ECO:0007669"/>
    <property type="project" value="InterPro"/>
</dbReference>
<dbReference type="PANTHER" id="PTHR22946">
    <property type="entry name" value="DIENELACTONE HYDROLASE DOMAIN-CONTAINING PROTEIN-RELATED"/>
    <property type="match status" value="1"/>
</dbReference>
<accession>A0A1M6CI71</accession>
<dbReference type="InterPro" id="IPR001375">
    <property type="entry name" value="Peptidase_S9_cat"/>
</dbReference>
<reference evidence="3 4" key="1">
    <citation type="submission" date="2016-11" db="EMBL/GenBank/DDBJ databases">
        <authorList>
            <person name="Varghese N."/>
            <person name="Submissions S."/>
        </authorList>
    </citation>
    <scope>NUCLEOTIDE SEQUENCE [LARGE SCALE GENOMIC DNA]</scope>
    <source>
        <strain evidence="3 4">DSM 19027</strain>
    </source>
</reference>
<dbReference type="GO" id="GO:0006508">
    <property type="term" value="P:proteolysis"/>
    <property type="evidence" value="ECO:0007669"/>
    <property type="project" value="InterPro"/>
</dbReference>
<dbReference type="Proteomes" id="UP000324781">
    <property type="component" value="Unassembled WGS sequence"/>
</dbReference>
<dbReference type="InterPro" id="IPR029058">
    <property type="entry name" value="AB_hydrolase_fold"/>
</dbReference>
<dbReference type="GO" id="GO:0052689">
    <property type="term" value="F:carboxylic ester hydrolase activity"/>
    <property type="evidence" value="ECO:0007669"/>
    <property type="project" value="UniProtKB-ARBA"/>
</dbReference>
<organism evidence="3 4">
    <name type="scientific">Thermoclostridium caenicola</name>
    <dbReference type="NCBI Taxonomy" id="659425"/>
    <lineage>
        <taxon>Bacteria</taxon>
        <taxon>Bacillati</taxon>
        <taxon>Bacillota</taxon>
        <taxon>Clostridia</taxon>
        <taxon>Eubacteriales</taxon>
        <taxon>Oscillospiraceae</taxon>
        <taxon>Thermoclostridium</taxon>
    </lineage>
</organism>
<keyword evidence="1" id="KW-0378">Hydrolase</keyword>
<dbReference type="Gene3D" id="3.40.50.1820">
    <property type="entry name" value="alpha/beta hydrolase"/>
    <property type="match status" value="1"/>
</dbReference>
<dbReference type="EMBL" id="FQZP01000005">
    <property type="protein sequence ID" value="SHI60603.1"/>
    <property type="molecule type" value="Genomic_DNA"/>
</dbReference>
<dbReference type="SUPFAM" id="SSF53474">
    <property type="entry name" value="alpha/beta-Hydrolases"/>
    <property type="match status" value="1"/>
</dbReference>